<dbReference type="AlphaFoldDB" id="A0A6A4T0T1"/>
<evidence type="ECO:0000313" key="2">
    <source>
        <dbReference type="EMBL" id="KAF0036864.1"/>
    </source>
</evidence>
<proteinExistence type="predicted"/>
<evidence type="ECO:0000313" key="3">
    <source>
        <dbReference type="Proteomes" id="UP000438429"/>
    </source>
</evidence>
<feature type="transmembrane region" description="Helical" evidence="1">
    <location>
        <begin position="55"/>
        <end position="73"/>
    </location>
</feature>
<evidence type="ECO:0000256" key="1">
    <source>
        <dbReference type="SAM" id="Phobius"/>
    </source>
</evidence>
<reference evidence="2 3" key="1">
    <citation type="submission" date="2019-06" db="EMBL/GenBank/DDBJ databases">
        <title>Draft genomes of female and male turbot (Scophthalmus maximus).</title>
        <authorList>
            <person name="Xu H."/>
            <person name="Xu X.-W."/>
            <person name="Shao C."/>
            <person name="Chen S."/>
        </authorList>
    </citation>
    <scope>NUCLEOTIDE SEQUENCE [LARGE SCALE GENOMIC DNA]</scope>
    <source>
        <strain evidence="2">Ysfricsl-2016a</strain>
        <tissue evidence="2">Blood</tissue>
    </source>
</reference>
<gene>
    <name evidence="2" type="ORF">F2P81_009738</name>
</gene>
<accession>A0A6A4T0T1</accession>
<name>A0A6A4T0T1_SCOMX</name>
<keyword evidence="1" id="KW-0812">Transmembrane</keyword>
<comment type="caution">
    <text evidence="2">The sequence shown here is derived from an EMBL/GenBank/DDBJ whole genome shotgun (WGS) entry which is preliminary data.</text>
</comment>
<dbReference type="Proteomes" id="UP000438429">
    <property type="component" value="Unassembled WGS sequence"/>
</dbReference>
<organism evidence="2 3">
    <name type="scientific">Scophthalmus maximus</name>
    <name type="common">Turbot</name>
    <name type="synonym">Psetta maxima</name>
    <dbReference type="NCBI Taxonomy" id="52904"/>
    <lineage>
        <taxon>Eukaryota</taxon>
        <taxon>Metazoa</taxon>
        <taxon>Chordata</taxon>
        <taxon>Craniata</taxon>
        <taxon>Vertebrata</taxon>
        <taxon>Euteleostomi</taxon>
        <taxon>Actinopterygii</taxon>
        <taxon>Neopterygii</taxon>
        <taxon>Teleostei</taxon>
        <taxon>Neoteleostei</taxon>
        <taxon>Acanthomorphata</taxon>
        <taxon>Carangaria</taxon>
        <taxon>Pleuronectiformes</taxon>
        <taxon>Pleuronectoidei</taxon>
        <taxon>Scophthalmidae</taxon>
        <taxon>Scophthalmus</taxon>
    </lineage>
</organism>
<dbReference type="EMBL" id="VEVO01000009">
    <property type="protein sequence ID" value="KAF0036864.1"/>
    <property type="molecule type" value="Genomic_DNA"/>
</dbReference>
<sequence length="104" mass="12338">MRHFHFRLRPTARTNQGVGGKQLPDEEAIWRKLCFSCVQLSSATRRRDEQLQRNFFFFFSSFFFSFFTGEFLSDMFVLRHDTSCSPGEFRSVAVGVCRSWRHEP</sequence>
<keyword evidence="1" id="KW-0472">Membrane</keyword>
<protein>
    <submittedName>
        <fullName evidence="2">Uncharacterized protein</fullName>
    </submittedName>
</protein>
<keyword evidence="1" id="KW-1133">Transmembrane helix</keyword>